<comment type="caution">
    <text evidence="2">The sequence shown here is derived from an EMBL/GenBank/DDBJ whole genome shotgun (WGS) entry which is preliminary data.</text>
</comment>
<protein>
    <submittedName>
        <fullName evidence="2">Uncharacterized protein</fullName>
    </submittedName>
</protein>
<accession>A0A226EBU9</accession>
<proteinExistence type="predicted"/>
<reference evidence="2 3" key="1">
    <citation type="submission" date="2015-12" db="EMBL/GenBank/DDBJ databases">
        <title>The genome of Folsomia candida.</title>
        <authorList>
            <person name="Faddeeva A."/>
            <person name="Derks M.F."/>
            <person name="Anvar Y."/>
            <person name="Smit S."/>
            <person name="Van Straalen N."/>
            <person name="Roelofs D."/>
        </authorList>
    </citation>
    <scope>NUCLEOTIDE SEQUENCE [LARGE SCALE GENOMIC DNA]</scope>
    <source>
        <strain evidence="2 3">VU population</strain>
        <tissue evidence="2">Whole body</tissue>
    </source>
</reference>
<evidence type="ECO:0000313" key="3">
    <source>
        <dbReference type="Proteomes" id="UP000198287"/>
    </source>
</evidence>
<feature type="signal peptide" evidence="1">
    <location>
        <begin position="1"/>
        <end position="25"/>
    </location>
</feature>
<gene>
    <name evidence="2" type="ORF">Fcan01_11150</name>
</gene>
<name>A0A226EBU9_FOLCA</name>
<dbReference type="Proteomes" id="UP000198287">
    <property type="component" value="Unassembled WGS sequence"/>
</dbReference>
<dbReference type="EMBL" id="LNIX01000005">
    <property type="protein sequence ID" value="OXA55045.1"/>
    <property type="molecule type" value="Genomic_DNA"/>
</dbReference>
<evidence type="ECO:0000256" key="1">
    <source>
        <dbReference type="SAM" id="SignalP"/>
    </source>
</evidence>
<dbReference type="AlphaFoldDB" id="A0A226EBU9"/>
<evidence type="ECO:0000313" key="2">
    <source>
        <dbReference type="EMBL" id="OXA55045.1"/>
    </source>
</evidence>
<keyword evidence="3" id="KW-1185">Reference proteome</keyword>
<keyword evidence="1" id="KW-0732">Signal</keyword>
<organism evidence="2 3">
    <name type="scientific">Folsomia candida</name>
    <name type="common">Springtail</name>
    <dbReference type="NCBI Taxonomy" id="158441"/>
    <lineage>
        <taxon>Eukaryota</taxon>
        <taxon>Metazoa</taxon>
        <taxon>Ecdysozoa</taxon>
        <taxon>Arthropoda</taxon>
        <taxon>Hexapoda</taxon>
        <taxon>Collembola</taxon>
        <taxon>Entomobryomorpha</taxon>
        <taxon>Isotomoidea</taxon>
        <taxon>Isotomidae</taxon>
        <taxon>Proisotominae</taxon>
        <taxon>Folsomia</taxon>
    </lineage>
</organism>
<feature type="chain" id="PRO_5012827418" evidence="1">
    <location>
        <begin position="26"/>
        <end position="334"/>
    </location>
</feature>
<sequence length="334" mass="39056">MNDFSKMYQPQLLFLALTASSLTLADDSVKRNAEPSSSTEAKFWSEIQSFSELQNCHFDIVTDLNPNLSTFPHFISSYTTITIDLINNFTSDDLREAIRLDVFKTRLHHGQMFCIFAYIRLQKQHQEYNSSQRATMTNIRNLVIYKISEDVRKDYFQSRIAYNERLIVIQELASFSTSQNSYLDSTYFTFHTAYNHGRKGTHPWFYEFMFYFVHTTDTDKLFFNCPVFEINKYAYTGTEVALSAQRSCTIYRHNIGTISTARGLLHHQDLAILRASVEPEDKYICRNQITLKREDVLAKVAFDLYCFKNITVVLVKRYVHDVINPALFTPKWLN</sequence>